<evidence type="ECO:0000256" key="5">
    <source>
        <dbReference type="ARBA" id="ARBA00022801"/>
    </source>
</evidence>
<evidence type="ECO:0000256" key="15">
    <source>
        <dbReference type="HAMAP-Rule" id="MF_01485"/>
    </source>
</evidence>
<gene>
    <name evidence="15" type="primary">recB</name>
    <name evidence="20" type="ORF">C8D89_104285</name>
</gene>
<feature type="binding site" evidence="15">
    <location>
        <position position="871"/>
    </location>
    <ligand>
        <name>Mg(2+)</name>
        <dbReference type="ChEBI" id="CHEBI:18420"/>
    </ligand>
</feature>
<evidence type="ECO:0000256" key="13">
    <source>
        <dbReference type="ARBA" id="ARBA00034617"/>
    </source>
</evidence>
<feature type="domain" description="UvrD-like helicase ATP-binding" evidence="18">
    <location>
        <begin position="9"/>
        <end position="346"/>
    </location>
</feature>
<evidence type="ECO:0000256" key="10">
    <source>
        <dbReference type="ARBA" id="ARBA00023125"/>
    </source>
</evidence>
<dbReference type="SUPFAM" id="SSF52980">
    <property type="entry name" value="Restriction endonuclease-like"/>
    <property type="match status" value="1"/>
</dbReference>
<feature type="region of interest" description="DNA-binding and helicase activity, interacts with RecC" evidence="15">
    <location>
        <begin position="1"/>
        <end position="760"/>
    </location>
</feature>
<keyword evidence="9 15" id="KW-0460">Magnesium</keyword>
<keyword evidence="1 15" id="KW-0540">Nuclease</keyword>
<dbReference type="HAMAP" id="MF_01485">
    <property type="entry name" value="RecB"/>
    <property type="match status" value="1"/>
</dbReference>
<proteinExistence type="inferred from homology"/>
<dbReference type="OrthoDB" id="9810135at2"/>
<comment type="domain">
    <text evidence="15">The N-terminal DNA-binding domain is a ssDNA-dependent ATPase and has ATP-dependent 3'-5' helicase function. This domain interacts with RecC.</text>
</comment>
<evidence type="ECO:0000313" key="20">
    <source>
        <dbReference type="EMBL" id="PVZ11071.1"/>
    </source>
</evidence>
<dbReference type="InterPro" id="IPR011604">
    <property type="entry name" value="PDDEXK-like_dom_sf"/>
</dbReference>
<keyword evidence="12 15" id="KW-0413">Isomerase</keyword>
<keyword evidence="21" id="KW-1185">Reference proteome</keyword>
<feature type="binding site" evidence="16">
    <location>
        <begin position="30"/>
        <end position="37"/>
    </location>
    <ligand>
        <name>ATP</name>
        <dbReference type="ChEBI" id="CHEBI:30616"/>
    </ligand>
</feature>
<dbReference type="GO" id="GO:0008854">
    <property type="term" value="F:exodeoxyribonuclease V activity"/>
    <property type="evidence" value="ECO:0007669"/>
    <property type="project" value="UniProtKB-EC"/>
</dbReference>
<comment type="catalytic activity">
    <reaction evidence="13 15">
        <text>Couples ATP hydrolysis with the unwinding of duplex DNA by translocating in the 3'-5' direction.</text>
        <dbReference type="EC" id="5.6.2.4"/>
    </reaction>
</comment>
<dbReference type="Gene3D" id="3.90.320.10">
    <property type="match status" value="1"/>
</dbReference>
<dbReference type="InterPro" id="IPR014016">
    <property type="entry name" value="UvrD-like_ATP-bd"/>
</dbReference>
<dbReference type="SUPFAM" id="SSF52540">
    <property type="entry name" value="P-loop containing nucleoside triphosphate hydrolases"/>
    <property type="match status" value="1"/>
</dbReference>
<evidence type="ECO:0000256" key="16">
    <source>
        <dbReference type="PROSITE-ProRule" id="PRU00560"/>
    </source>
</evidence>
<keyword evidence="7 15" id="KW-0269">Exonuclease</keyword>
<keyword evidence="10 15" id="KW-0238">DNA-binding</keyword>
<feature type="region of interest" description="Disordered" evidence="17">
    <location>
        <begin position="817"/>
        <end position="856"/>
    </location>
</feature>
<feature type="binding site" evidence="15">
    <location>
        <position position="1010"/>
    </location>
    <ligand>
        <name>Mg(2+)</name>
        <dbReference type="ChEBI" id="CHEBI:18420"/>
    </ligand>
</feature>
<dbReference type="Pfam" id="PF00580">
    <property type="entry name" value="UvrD-helicase"/>
    <property type="match status" value="1"/>
</dbReference>
<keyword evidence="3 15" id="KW-0547">Nucleotide-binding</keyword>
<evidence type="ECO:0000256" key="3">
    <source>
        <dbReference type="ARBA" id="ARBA00022741"/>
    </source>
</evidence>
<dbReference type="RefSeq" id="WP_116708072.1">
    <property type="nucleotide sequence ID" value="NZ_QEKW01000004.1"/>
</dbReference>
<reference evidence="20 21" key="1">
    <citation type="submission" date="2018-04" db="EMBL/GenBank/DDBJ databases">
        <title>Genomic Encyclopedia of Type Strains, Phase IV (KMG-IV): sequencing the most valuable type-strain genomes for metagenomic binning, comparative biology and taxonomic classification.</title>
        <authorList>
            <person name="Goeker M."/>
        </authorList>
    </citation>
    <scope>NUCLEOTIDE SEQUENCE [LARGE SCALE GENOMIC DNA]</scope>
    <source>
        <strain evidence="20 21">DSM 45771</strain>
    </source>
</reference>
<dbReference type="GO" id="GO:0005524">
    <property type="term" value="F:ATP binding"/>
    <property type="evidence" value="ECO:0007669"/>
    <property type="project" value="UniProtKB-UniRule"/>
</dbReference>
<dbReference type="Gene3D" id="3.40.50.300">
    <property type="entry name" value="P-loop containing nucleotide triphosphate hydrolases"/>
    <property type="match status" value="2"/>
</dbReference>
<keyword evidence="5 15" id="KW-0378">Hydrolase</keyword>
<evidence type="ECO:0000256" key="14">
    <source>
        <dbReference type="ARBA" id="ARBA00048988"/>
    </source>
</evidence>
<comment type="catalytic activity">
    <reaction evidence="15">
        <text>Exonucleolytic cleavage (in the presence of ATP) in either 5'- to 3'- or 3'- to 5'-direction to yield 5'-phosphooligonucleotides.</text>
        <dbReference type="EC" id="3.1.11.5"/>
    </reaction>
</comment>
<dbReference type="CDD" id="cd22352">
    <property type="entry name" value="RecB_C-like"/>
    <property type="match status" value="1"/>
</dbReference>
<organism evidence="20 21">
    <name type="scientific">Actinomycetospora cinnamomea</name>
    <dbReference type="NCBI Taxonomy" id="663609"/>
    <lineage>
        <taxon>Bacteria</taxon>
        <taxon>Bacillati</taxon>
        <taxon>Actinomycetota</taxon>
        <taxon>Actinomycetes</taxon>
        <taxon>Pseudonocardiales</taxon>
        <taxon>Pseudonocardiaceae</taxon>
        <taxon>Actinomycetospora</taxon>
    </lineage>
</organism>
<sequence length="1141" mass="120966">MTATMTATPTLTRPFTVTGELPHGTTVLEASAGTGKTFTIAALAARYVAEGHATLPQIMIVTFGREATRELRERVRGRFVDTERGLADPATARTSDDPVLALLADADDTEVARRRARLAGALAGFDAATIATTHQFCQDMLTGLGIVGDTDPDGTFVERIDDVVTEVVDDFYLRKYAVPGAPPPDFDRATALAIGQAVVNDPGARIEPDRDAPDAAGARAGFAAAVRTEVEDRKRRRRLFTFDDMLTRLHRALRDPRLGRAACARLRARFSVVLVDEFQDTDPIQWDILRAAFHEDPGDGRRPALTFIGDPKQAIYGFRGADVVSYLAAVESADTRAGLATNWRSDAPLVRALARVLGGAALGDPRIVVPPVEAAHSGRRLAGAPRPAPFRLRVLPRAGLRADHRTQLPLVSGVREKVAADLAADVAELVAAESRWDDGGGPRDLGPGDVAVLVRTNAQATLVQGALTAAGIPSVLAGATSVFATESAEEWLTLLEAVEQPGRPPRVRAAALTTFLGHGAADLDAHADEVLPEVGAALRRWGAVLHERGVAAFLEAVSAETGLAARVLARVDGERRITDLRHVGQVLHAASVESRLGVVALVEWLRARMAEAGAGAGEIRPERSRRLESDASAVQVLTVHKCKGLEFPVVYVPFGWDRWVADAPSVVTHHDAEGQRVRAVGGPDDPAWSEHVTAARAEEDGEDLRLLYVALTRAQGQVVCWWAPSTNTASSAVHRLLVGRPAPGTDPDGSYPVLEDARIAERLGELAGEDVTVERVEPRTPVPFVPDAGPARRLAAATFDRDLDLAWRRSSYSSLTAGAHAGAPLSEPEDRTLVDETDPDEGPALSADEVPPVPSPLADLPVGAAFGTLVHAVLETVDTGTGDLHRALCDAAAAELAHRPHAEVDAETLAAALAPVMATPLPPAGGPWCLADVAPRDRLAELDFELPLAGGDRAGAAGPGQPRVTLARVAALLRRHLPADDPLARYPEALDDAHGLGEQVLRGYLTGSIDGVLRGPDGRFVVVDYKTNWLGPVGPAGREPLTAAHYGPASMTAAMIAAHYPLQAILYAVALHRFLRWRLCGYDPATHLGGVLYLFLRGMCGPDTPMVDGTTCGVFAWSPPPALVVELSAVLDGALLDGGAR</sequence>
<feature type="domain" description="UvrD-like helicase C-terminal" evidence="19">
    <location>
        <begin position="371"/>
        <end position="644"/>
    </location>
</feature>
<evidence type="ECO:0000313" key="21">
    <source>
        <dbReference type="Proteomes" id="UP000245639"/>
    </source>
</evidence>
<dbReference type="Gene3D" id="1.10.486.10">
    <property type="entry name" value="PCRA, domain 4"/>
    <property type="match status" value="1"/>
</dbReference>
<evidence type="ECO:0000256" key="11">
    <source>
        <dbReference type="ARBA" id="ARBA00023204"/>
    </source>
</evidence>
<dbReference type="PANTHER" id="PTHR11070">
    <property type="entry name" value="UVRD / RECB / PCRA DNA HELICASE FAMILY MEMBER"/>
    <property type="match status" value="1"/>
</dbReference>
<dbReference type="GO" id="GO:0003677">
    <property type="term" value="F:DNA binding"/>
    <property type="evidence" value="ECO:0007669"/>
    <property type="project" value="UniProtKB-UniRule"/>
</dbReference>
<dbReference type="InterPro" id="IPR011335">
    <property type="entry name" value="Restrct_endonuc-II-like"/>
</dbReference>
<dbReference type="InterPro" id="IPR027417">
    <property type="entry name" value="P-loop_NTPase"/>
</dbReference>
<dbReference type="AlphaFoldDB" id="A0A2U1FFS9"/>
<dbReference type="PROSITE" id="PS51217">
    <property type="entry name" value="UVRD_HELICASE_CTER"/>
    <property type="match status" value="1"/>
</dbReference>
<dbReference type="InterPro" id="IPR014017">
    <property type="entry name" value="DNA_helicase_UvrD-like_C"/>
</dbReference>
<dbReference type="GO" id="GO:0000724">
    <property type="term" value="P:double-strand break repair via homologous recombination"/>
    <property type="evidence" value="ECO:0007669"/>
    <property type="project" value="UniProtKB-UniRule"/>
</dbReference>
<comment type="cofactor">
    <cofactor evidence="15">
        <name>Mg(2+)</name>
        <dbReference type="ChEBI" id="CHEBI:18420"/>
    </cofactor>
    <text evidence="15">Binds 1 Mg(2+) ion per subunit.</text>
</comment>
<dbReference type="EC" id="5.6.2.4" evidence="15"/>
<dbReference type="GO" id="GO:0009338">
    <property type="term" value="C:exodeoxyribonuclease V complex"/>
    <property type="evidence" value="ECO:0007669"/>
    <property type="project" value="TreeGrafter"/>
</dbReference>
<comment type="subunit">
    <text evidence="15">Heterotrimer of RecB, RecC and RecD. All subunits contribute to DNA-binding. Interacts with RecA.</text>
</comment>
<evidence type="ECO:0000256" key="12">
    <source>
        <dbReference type="ARBA" id="ARBA00023235"/>
    </source>
</evidence>
<comment type="catalytic activity">
    <reaction evidence="14 15">
        <text>ATP + H2O = ADP + phosphate + H(+)</text>
        <dbReference type="Rhea" id="RHEA:13065"/>
        <dbReference type="ChEBI" id="CHEBI:15377"/>
        <dbReference type="ChEBI" id="CHEBI:15378"/>
        <dbReference type="ChEBI" id="CHEBI:30616"/>
        <dbReference type="ChEBI" id="CHEBI:43474"/>
        <dbReference type="ChEBI" id="CHEBI:456216"/>
        <dbReference type="EC" id="5.6.2.4"/>
    </reaction>
</comment>
<keyword evidence="6 15" id="KW-0347">Helicase</keyword>
<evidence type="ECO:0000259" key="18">
    <source>
        <dbReference type="PROSITE" id="PS51198"/>
    </source>
</evidence>
<dbReference type="EC" id="3.1.11.5" evidence="15"/>
<dbReference type="Pfam" id="PF12705">
    <property type="entry name" value="PDDEXK_1"/>
    <property type="match status" value="1"/>
</dbReference>
<protein>
    <recommendedName>
        <fullName evidence="15">RecBCD enzyme subunit RecB</fullName>
        <ecNumber evidence="15">3.1.11.5</ecNumber>
        <ecNumber evidence="15">5.6.2.4</ecNumber>
    </recommendedName>
    <alternativeName>
        <fullName evidence="15">DNA 3'-5' helicase subunit RecB</fullName>
    </alternativeName>
    <alternativeName>
        <fullName evidence="15">Exonuclease V subunit RecB</fullName>
        <shortName evidence="15">ExoV subunit RecB</shortName>
    </alternativeName>
    <alternativeName>
        <fullName evidence="15">Helicase/nuclease RecBCD subunit RecB</fullName>
    </alternativeName>
</protein>
<dbReference type="PROSITE" id="PS51198">
    <property type="entry name" value="UVRD_HELICASE_ATP_BIND"/>
    <property type="match status" value="1"/>
</dbReference>
<dbReference type="Proteomes" id="UP000245639">
    <property type="component" value="Unassembled WGS sequence"/>
</dbReference>
<evidence type="ECO:0000256" key="17">
    <source>
        <dbReference type="SAM" id="MobiDB-lite"/>
    </source>
</evidence>
<keyword evidence="2 15" id="KW-0479">Metal-binding</keyword>
<dbReference type="Pfam" id="PF13361">
    <property type="entry name" value="UvrD_C"/>
    <property type="match status" value="1"/>
</dbReference>
<comment type="similarity">
    <text evidence="15">Belongs to the helicase family. UvrD subfamily.</text>
</comment>
<comment type="domain">
    <text evidence="15">The C-terminal domain has nuclease activity and interacts with RecD. It interacts with RecA, facilitating its loading onto ssDNA.</text>
</comment>
<evidence type="ECO:0000256" key="2">
    <source>
        <dbReference type="ARBA" id="ARBA00022723"/>
    </source>
</evidence>
<keyword evidence="11 15" id="KW-0234">DNA repair</keyword>
<dbReference type="EMBL" id="QEKW01000004">
    <property type="protein sequence ID" value="PVZ11071.1"/>
    <property type="molecule type" value="Genomic_DNA"/>
</dbReference>
<dbReference type="InterPro" id="IPR038726">
    <property type="entry name" value="PDDEXK_AddAB-type"/>
</dbReference>
<dbReference type="InterPro" id="IPR004586">
    <property type="entry name" value="RecB"/>
</dbReference>
<name>A0A2U1FFS9_9PSEU</name>
<dbReference type="GO" id="GO:0000287">
    <property type="term" value="F:magnesium ion binding"/>
    <property type="evidence" value="ECO:0007669"/>
    <property type="project" value="UniProtKB-UniRule"/>
</dbReference>
<comment type="miscellaneous">
    <text evidence="15">In the RecBCD complex, RecB has a slow 3'-5' helicase, an exonuclease activity and loads RecA onto ssDNA, RecD has a fast 5'-3' helicase activity, while RecC stimulates the ATPase and processivity of the RecB helicase and contributes to recognition of the Chi site.</text>
</comment>
<dbReference type="GO" id="GO:0005829">
    <property type="term" value="C:cytosol"/>
    <property type="evidence" value="ECO:0007669"/>
    <property type="project" value="TreeGrafter"/>
</dbReference>
<evidence type="ECO:0000256" key="9">
    <source>
        <dbReference type="ARBA" id="ARBA00022842"/>
    </source>
</evidence>
<evidence type="ECO:0000259" key="19">
    <source>
        <dbReference type="PROSITE" id="PS51217"/>
    </source>
</evidence>
<comment type="caution">
    <text evidence="20">The sequence shown here is derived from an EMBL/GenBank/DDBJ whole genome shotgun (WGS) entry which is preliminary data.</text>
</comment>
<feature type="binding site" evidence="15">
    <location>
        <position position="1024"/>
    </location>
    <ligand>
        <name>Mg(2+)</name>
        <dbReference type="ChEBI" id="CHEBI:18420"/>
    </ligand>
</feature>
<comment type="function">
    <text evidence="15">A helicase/nuclease that prepares dsDNA breaks (DSB) for recombinational DNA repair. Binds to DSBs and unwinds DNA via a highly rapid and processive ATP-dependent bidirectional helicase activity. Unwinds dsDNA until it encounters a Chi (crossover hotspot instigator) sequence from the 3' direction. Cuts ssDNA a few nucleotides 3' to the Chi site. The properties and activities of the enzyme are changed at Chi. The Chi-altered holoenzyme produces a long 3'-ssDNA overhang and facilitates RecA-binding to the ssDNA for homologous DNA recombination and repair. Holoenzyme degrades any linearized DNA that is unable to undergo homologous recombination. In the holoenzyme this subunit contributes ATPase, 3'-5' helicase, exonuclease activity and loads RecA onto ssDNA.</text>
</comment>
<evidence type="ECO:0000256" key="6">
    <source>
        <dbReference type="ARBA" id="ARBA00022806"/>
    </source>
</evidence>
<keyword evidence="4 15" id="KW-0227">DNA damage</keyword>
<dbReference type="GO" id="GO:0016887">
    <property type="term" value="F:ATP hydrolysis activity"/>
    <property type="evidence" value="ECO:0007669"/>
    <property type="project" value="RHEA"/>
</dbReference>
<keyword evidence="8 15" id="KW-0067">ATP-binding</keyword>
<evidence type="ECO:0000256" key="7">
    <source>
        <dbReference type="ARBA" id="ARBA00022839"/>
    </source>
</evidence>
<evidence type="ECO:0000256" key="1">
    <source>
        <dbReference type="ARBA" id="ARBA00022722"/>
    </source>
</evidence>
<dbReference type="PANTHER" id="PTHR11070:SF23">
    <property type="entry name" value="RECBCD ENZYME SUBUNIT RECB"/>
    <property type="match status" value="1"/>
</dbReference>
<feature type="active site" description="For nuclease activity" evidence="15">
    <location>
        <position position="1024"/>
    </location>
</feature>
<dbReference type="InterPro" id="IPR000212">
    <property type="entry name" value="DNA_helicase_UvrD/REP"/>
</dbReference>
<feature type="region of interest" description="Nuclease activity, interacts with RecD and RecA" evidence="15">
    <location>
        <begin position="806"/>
        <end position="1141"/>
    </location>
</feature>
<accession>A0A2U1FFS9</accession>
<dbReference type="GO" id="GO:0043138">
    <property type="term" value="F:3'-5' DNA helicase activity"/>
    <property type="evidence" value="ECO:0007669"/>
    <property type="project" value="UniProtKB-UniRule"/>
</dbReference>
<evidence type="ECO:0000256" key="4">
    <source>
        <dbReference type="ARBA" id="ARBA00022763"/>
    </source>
</evidence>
<evidence type="ECO:0000256" key="8">
    <source>
        <dbReference type="ARBA" id="ARBA00022840"/>
    </source>
</evidence>